<dbReference type="PANTHER" id="PTHR44846">
    <property type="entry name" value="MANNOSYL-D-GLYCERATE TRANSPORT/METABOLISM SYSTEM REPRESSOR MNGR-RELATED"/>
    <property type="match status" value="1"/>
</dbReference>
<keyword evidence="2" id="KW-0805">Transcription regulation</keyword>
<dbReference type="SMART" id="SM00866">
    <property type="entry name" value="UTRA"/>
    <property type="match status" value="1"/>
</dbReference>
<name>A0A0R2HXL9_CARDV</name>
<dbReference type="Proteomes" id="UP000051658">
    <property type="component" value="Unassembled WGS sequence"/>
</dbReference>
<evidence type="ECO:0000313" key="8">
    <source>
        <dbReference type="Proteomes" id="UP000051658"/>
    </source>
</evidence>
<evidence type="ECO:0000259" key="6">
    <source>
        <dbReference type="PROSITE" id="PS50949"/>
    </source>
</evidence>
<dbReference type="GO" id="GO:0045892">
    <property type="term" value="P:negative regulation of DNA-templated transcription"/>
    <property type="evidence" value="ECO:0007669"/>
    <property type="project" value="TreeGrafter"/>
</dbReference>
<evidence type="ECO:0000313" key="7">
    <source>
        <dbReference type="EMBL" id="KRN57504.1"/>
    </source>
</evidence>
<proteinExistence type="predicted"/>
<keyword evidence="8" id="KW-1185">Reference proteome</keyword>
<evidence type="ECO:0000256" key="5">
    <source>
        <dbReference type="NCBIfam" id="TIGR02404"/>
    </source>
</evidence>
<accession>A0A0R2HXL9</accession>
<evidence type="ECO:0000256" key="4">
    <source>
        <dbReference type="ARBA" id="ARBA00023163"/>
    </source>
</evidence>
<reference evidence="7 8" key="1">
    <citation type="journal article" date="2015" name="Genome Announc.">
        <title>Expanding the biotechnology potential of lactobacilli through comparative genomics of 213 strains and associated genera.</title>
        <authorList>
            <person name="Sun Z."/>
            <person name="Harris H.M."/>
            <person name="McCann A."/>
            <person name="Guo C."/>
            <person name="Argimon S."/>
            <person name="Zhang W."/>
            <person name="Yang X."/>
            <person name="Jeffery I.B."/>
            <person name="Cooney J.C."/>
            <person name="Kagawa T.F."/>
            <person name="Liu W."/>
            <person name="Song Y."/>
            <person name="Salvetti E."/>
            <person name="Wrobel A."/>
            <person name="Rasinkangas P."/>
            <person name="Parkhill J."/>
            <person name="Rea M.C."/>
            <person name="O'Sullivan O."/>
            <person name="Ritari J."/>
            <person name="Douillard F.P."/>
            <person name="Paul Ross R."/>
            <person name="Yang R."/>
            <person name="Briner A.E."/>
            <person name="Felis G.E."/>
            <person name="de Vos W.M."/>
            <person name="Barrangou R."/>
            <person name="Klaenhammer T.R."/>
            <person name="Caufield P.W."/>
            <person name="Cui Y."/>
            <person name="Zhang H."/>
            <person name="O'Toole P.W."/>
        </authorList>
    </citation>
    <scope>NUCLEOTIDE SEQUENCE [LARGE SCALE GENOMIC DNA]</scope>
    <source>
        <strain evidence="7 8">DSM 20623</strain>
    </source>
</reference>
<organism evidence="7 8">
    <name type="scientific">Carnobacterium divergens DSM 20623</name>
    <dbReference type="NCBI Taxonomy" id="1449336"/>
    <lineage>
        <taxon>Bacteria</taxon>
        <taxon>Bacillati</taxon>
        <taxon>Bacillota</taxon>
        <taxon>Bacilli</taxon>
        <taxon>Lactobacillales</taxon>
        <taxon>Carnobacteriaceae</taxon>
        <taxon>Carnobacterium</taxon>
    </lineage>
</organism>
<dbReference type="InterPro" id="IPR012770">
    <property type="entry name" value="TreR"/>
</dbReference>
<dbReference type="AlphaFoldDB" id="A0A0R2HXL9"/>
<dbReference type="InterPro" id="IPR050679">
    <property type="entry name" value="Bact_HTH_transcr_reg"/>
</dbReference>
<dbReference type="PANTHER" id="PTHR44846:SF12">
    <property type="entry name" value="HTH-TYPE TRANSCRIPTIONAL REGULATOR TRER"/>
    <property type="match status" value="1"/>
</dbReference>
<dbReference type="GeneID" id="89590072"/>
<evidence type="ECO:0000256" key="2">
    <source>
        <dbReference type="ARBA" id="ARBA00023015"/>
    </source>
</evidence>
<dbReference type="SUPFAM" id="SSF64288">
    <property type="entry name" value="Chorismate lyase-like"/>
    <property type="match status" value="1"/>
</dbReference>
<dbReference type="InterPro" id="IPR036388">
    <property type="entry name" value="WH-like_DNA-bd_sf"/>
</dbReference>
<dbReference type="CDD" id="cd07377">
    <property type="entry name" value="WHTH_GntR"/>
    <property type="match status" value="1"/>
</dbReference>
<dbReference type="InterPro" id="IPR028978">
    <property type="entry name" value="Chorismate_lyase_/UTRA_dom_sf"/>
</dbReference>
<dbReference type="GO" id="GO:0003677">
    <property type="term" value="F:DNA binding"/>
    <property type="evidence" value="ECO:0007669"/>
    <property type="project" value="UniProtKB-UniRule"/>
</dbReference>
<dbReference type="PROSITE" id="PS50949">
    <property type="entry name" value="HTH_GNTR"/>
    <property type="match status" value="1"/>
</dbReference>
<sequence length="238" mass="27628">MNKFYEIYLDLEKAILNQTYHAGTLLPSENDLAKVYHVSRETIRKALVLLLENGYIQKKQGKGSIVLNVNRFDFPVSGLTSFKELHDSQNLKSETIVTKNCIEKISKKLANHLKISQETEIIYVERQRKFNQEVVILDKDYLLTSIIPELPAEAAQNSIYDYIEHTLGLTISFAQKEITVDPATKKDHELMDLNGDTHVVVVRSDVYLEDTTLFQHTESRHRLDRFRFVEFARRRSPM</sequence>
<dbReference type="Gene3D" id="3.40.1410.10">
    <property type="entry name" value="Chorismate lyase-like"/>
    <property type="match status" value="1"/>
</dbReference>
<keyword evidence="4" id="KW-0804">Transcription</keyword>
<dbReference type="Pfam" id="PF00392">
    <property type="entry name" value="GntR"/>
    <property type="match status" value="1"/>
</dbReference>
<feature type="domain" description="HTH gntR-type" evidence="6">
    <location>
        <begin position="1"/>
        <end position="69"/>
    </location>
</feature>
<dbReference type="PATRIC" id="fig|1449336.4.peg.23"/>
<evidence type="ECO:0000256" key="1">
    <source>
        <dbReference type="ARBA" id="ARBA00022491"/>
    </source>
</evidence>
<dbReference type="InterPro" id="IPR011663">
    <property type="entry name" value="UTRA"/>
</dbReference>
<dbReference type="SUPFAM" id="SSF46785">
    <property type="entry name" value="Winged helix' DNA-binding domain"/>
    <property type="match status" value="1"/>
</dbReference>
<dbReference type="InterPro" id="IPR036390">
    <property type="entry name" value="WH_DNA-bd_sf"/>
</dbReference>
<keyword evidence="3" id="KW-0238">DNA-binding</keyword>
<dbReference type="InterPro" id="IPR000524">
    <property type="entry name" value="Tscrpt_reg_HTH_GntR"/>
</dbReference>
<dbReference type="SMART" id="SM00345">
    <property type="entry name" value="HTH_GNTR"/>
    <property type="match status" value="1"/>
</dbReference>
<comment type="caution">
    <text evidence="7">The sequence shown here is derived from an EMBL/GenBank/DDBJ whole genome shotgun (WGS) entry which is preliminary data.</text>
</comment>
<dbReference type="NCBIfam" id="TIGR02404">
    <property type="entry name" value="trehalos_R_Bsub"/>
    <property type="match status" value="1"/>
</dbReference>
<dbReference type="PRINTS" id="PR00035">
    <property type="entry name" value="HTHGNTR"/>
</dbReference>
<dbReference type="Gene3D" id="1.10.10.10">
    <property type="entry name" value="Winged helix-like DNA-binding domain superfamily/Winged helix DNA-binding domain"/>
    <property type="match status" value="1"/>
</dbReference>
<protein>
    <recommendedName>
        <fullName evidence="5">Trehalose operon repressor</fullName>
    </recommendedName>
</protein>
<gene>
    <name evidence="7" type="ORF">IV74_GL000023</name>
</gene>
<dbReference type="Pfam" id="PF07702">
    <property type="entry name" value="UTRA"/>
    <property type="match status" value="1"/>
</dbReference>
<evidence type="ECO:0000256" key="3">
    <source>
        <dbReference type="ARBA" id="ARBA00023125"/>
    </source>
</evidence>
<dbReference type="EMBL" id="JQBS01000006">
    <property type="protein sequence ID" value="KRN57504.1"/>
    <property type="molecule type" value="Genomic_DNA"/>
</dbReference>
<dbReference type="FunFam" id="3.40.1410.10:FF:000008">
    <property type="entry name" value="Transcriptional regulator, GntR family"/>
    <property type="match status" value="1"/>
</dbReference>
<dbReference type="RefSeq" id="WP_034572775.1">
    <property type="nucleotide sequence ID" value="NZ_JQBS01000006.1"/>
</dbReference>
<keyword evidence="1" id="KW-0678">Repressor</keyword>
<dbReference type="eggNOG" id="COG2188">
    <property type="taxonomic scope" value="Bacteria"/>
</dbReference>
<dbReference type="GO" id="GO:0003700">
    <property type="term" value="F:DNA-binding transcription factor activity"/>
    <property type="evidence" value="ECO:0007669"/>
    <property type="project" value="UniProtKB-UniRule"/>
</dbReference>